<feature type="region of interest" description="Disordered" evidence="1">
    <location>
        <begin position="1"/>
        <end position="421"/>
    </location>
</feature>
<feature type="compositionally biased region" description="Low complexity" evidence="1">
    <location>
        <begin position="13"/>
        <end position="27"/>
    </location>
</feature>
<evidence type="ECO:0000259" key="2">
    <source>
        <dbReference type="SMART" id="SM00717"/>
    </source>
</evidence>
<sequence length="719" mass="78542">MSVEEGSGQPPTAGADKAQPAKPAAAAFTSSFINKNTTGKKFAPKAARRRPGAAPPAPAPAPKSNAPEIEPAPPTVDAQTTATVPESSNAPSETAAPAQLPTPAATQEPITEHVPQATPQAPEAATAPTPTPAPSNQDPPATDEPFTATSPALQPAEVNQNEADTGRAVKRRRMEPPARQRLVVESSQPAQSEVEGEATECATQPADTDAPQPALEEAAASRPRKRRVLPWVAVNRPQQVQEEDEPVPAPATVPAKRTRKPPKPRGTENTAATAEEQEAGKGESVEDAEALPVQQRPSATGRSKRRANAAGEDDGSQAPTQGARARRPRKVKSSATVHDTDEEEAAGDAAEGHARGDGEPVARRPPKPRQPKRKRKAVTEGGTEGEQDAAQPKRKGRPPRESTPSDAEEQEIDPENTFMDTLASRNIRVGKLSAREKAMRAINWEDIKQRRREEDTRKVTSRAELEAAEKLQIEEAPAIEGPRYITIDGQIQVLQSSTTLNREADADREIENYEVVEERSLTTRITSRSFLKNNKRFPNDFILPGQGKRWSAADTELFYEGLQHFGTDFQMISHMFPGSTRRSIKLKFTREERDDPGRVREILLSRSTINTNWDGFIQASQMDEERFADADEIKRQLAEEEAEFRARIDAAKAETLERKRQQKEAGLLDDEDENGDPTNKENGKGKKKRKGKEKQVTFQEEAGVEILGNADDDATWGQE</sequence>
<dbReference type="OMA" id="EDQHAKE"/>
<accession>A0A7U2F902</accession>
<feature type="compositionally biased region" description="Low complexity" evidence="1">
    <location>
        <begin position="93"/>
        <end position="128"/>
    </location>
</feature>
<dbReference type="OrthoDB" id="272624at2759"/>
<proteinExistence type="predicted"/>
<dbReference type="InterPro" id="IPR039467">
    <property type="entry name" value="TFIIIB_B''_Myb"/>
</dbReference>
<dbReference type="PANTHER" id="PTHR22929">
    <property type="entry name" value="RNA POLYMERASE III TRANSCRIPTION INITIATION FACTOR B"/>
    <property type="match status" value="1"/>
</dbReference>
<dbReference type="SMART" id="SM00717">
    <property type="entry name" value="SANT"/>
    <property type="match status" value="1"/>
</dbReference>
<dbReference type="Pfam" id="PF15963">
    <property type="entry name" value="Myb_DNA-bind_7"/>
    <property type="match status" value="1"/>
</dbReference>
<dbReference type="InterPro" id="IPR009057">
    <property type="entry name" value="Homeodomain-like_sf"/>
</dbReference>
<feature type="region of interest" description="Disordered" evidence="1">
    <location>
        <begin position="653"/>
        <end position="719"/>
    </location>
</feature>
<feature type="compositionally biased region" description="Basic residues" evidence="1">
    <location>
        <begin position="42"/>
        <end position="51"/>
    </location>
</feature>
<dbReference type="InterPro" id="IPR001005">
    <property type="entry name" value="SANT/Myb"/>
</dbReference>
<feature type="domain" description="Myb-like" evidence="2">
    <location>
        <begin position="546"/>
        <end position="594"/>
    </location>
</feature>
<dbReference type="AlphaFoldDB" id="A0A7U2F902"/>
<feature type="compositionally biased region" description="Basic residues" evidence="1">
    <location>
        <begin position="364"/>
        <end position="376"/>
    </location>
</feature>
<feature type="compositionally biased region" description="Polar residues" evidence="1">
    <location>
        <begin position="77"/>
        <end position="92"/>
    </location>
</feature>
<evidence type="ECO:0000313" key="4">
    <source>
        <dbReference type="Proteomes" id="UP000663193"/>
    </source>
</evidence>
<name>A0A7U2F902_PHANO</name>
<reference evidence="4" key="1">
    <citation type="journal article" date="2021" name="BMC Genomics">
        <title>Chromosome-level genome assembly and manually-curated proteome of model necrotroph Parastagonospora nodorum Sn15 reveals a genome-wide trove of candidate effector homologs, and redundancy of virulence-related functions within an accessory chromosome.</title>
        <authorList>
            <person name="Bertazzoni S."/>
            <person name="Jones D.A.B."/>
            <person name="Phan H.T."/>
            <person name="Tan K.-C."/>
            <person name="Hane J.K."/>
        </authorList>
    </citation>
    <scope>NUCLEOTIDE SEQUENCE [LARGE SCALE GENOMIC DNA]</scope>
    <source>
        <strain evidence="4">SN15 / ATCC MYA-4574 / FGSC 10173)</strain>
    </source>
</reference>
<feature type="compositionally biased region" description="Polar residues" evidence="1">
    <location>
        <begin position="28"/>
        <end position="39"/>
    </location>
</feature>
<dbReference type="KEGG" id="pno:SNOG_16451"/>
<keyword evidence="4" id="KW-1185">Reference proteome</keyword>
<protein>
    <recommendedName>
        <fullName evidence="2">Myb-like domain-containing protein</fullName>
    </recommendedName>
</protein>
<gene>
    <name evidence="3" type="ORF">JI435_164510</name>
</gene>
<organism evidence="3 4">
    <name type="scientific">Phaeosphaeria nodorum (strain SN15 / ATCC MYA-4574 / FGSC 10173)</name>
    <name type="common">Glume blotch fungus</name>
    <name type="synonym">Parastagonospora nodorum</name>
    <dbReference type="NCBI Taxonomy" id="321614"/>
    <lineage>
        <taxon>Eukaryota</taxon>
        <taxon>Fungi</taxon>
        <taxon>Dikarya</taxon>
        <taxon>Ascomycota</taxon>
        <taxon>Pezizomycotina</taxon>
        <taxon>Dothideomycetes</taxon>
        <taxon>Pleosporomycetidae</taxon>
        <taxon>Pleosporales</taxon>
        <taxon>Pleosporineae</taxon>
        <taxon>Phaeosphaeriaceae</taxon>
        <taxon>Parastagonospora</taxon>
    </lineage>
</organism>
<evidence type="ECO:0000256" key="1">
    <source>
        <dbReference type="SAM" id="MobiDB-lite"/>
    </source>
</evidence>
<feature type="compositionally biased region" description="Basic and acidic residues" evidence="1">
    <location>
        <begin position="350"/>
        <end position="362"/>
    </location>
</feature>
<dbReference type="VEuPathDB" id="FungiDB:JI435_164510"/>
<feature type="compositionally biased region" description="Acidic residues" evidence="1">
    <location>
        <begin position="710"/>
        <end position="719"/>
    </location>
</feature>
<evidence type="ECO:0000313" key="3">
    <source>
        <dbReference type="EMBL" id="QRD00968.1"/>
    </source>
</evidence>
<feature type="compositionally biased region" description="Polar residues" evidence="1">
    <location>
        <begin position="147"/>
        <end position="163"/>
    </location>
</feature>
<feature type="compositionally biased region" description="Basic and acidic residues" evidence="1">
    <location>
        <begin position="653"/>
        <end position="663"/>
    </location>
</feature>
<dbReference type="RefSeq" id="XP_001806567.1">
    <property type="nucleotide sequence ID" value="XM_001806515.1"/>
</dbReference>
<dbReference type="SUPFAM" id="SSF46689">
    <property type="entry name" value="Homeodomain-like"/>
    <property type="match status" value="1"/>
</dbReference>
<dbReference type="PANTHER" id="PTHR22929:SF0">
    <property type="entry name" value="TRANSCRIPTION FACTOR TFIIIB COMPONENT B'' HOMOLOG"/>
    <property type="match status" value="1"/>
</dbReference>
<dbReference type="EMBL" id="CP069033">
    <property type="protein sequence ID" value="QRD00968.1"/>
    <property type="molecule type" value="Genomic_DNA"/>
</dbReference>
<dbReference type="Proteomes" id="UP000663193">
    <property type="component" value="Chromosome 11"/>
</dbReference>
<dbReference type="CDD" id="cd00167">
    <property type="entry name" value="SANT"/>
    <property type="match status" value="1"/>
</dbReference>